<evidence type="ECO:0000256" key="1">
    <source>
        <dbReference type="ARBA" id="ARBA00004477"/>
    </source>
</evidence>
<reference evidence="9 10" key="1">
    <citation type="journal article" date="2016" name="Mol. Biol. Evol.">
        <title>Comparative Genomics of Early-Diverging Mushroom-Forming Fungi Provides Insights into the Origins of Lignocellulose Decay Capabilities.</title>
        <authorList>
            <person name="Nagy L.G."/>
            <person name="Riley R."/>
            <person name="Tritt A."/>
            <person name="Adam C."/>
            <person name="Daum C."/>
            <person name="Floudas D."/>
            <person name="Sun H."/>
            <person name="Yadav J.S."/>
            <person name="Pangilinan J."/>
            <person name="Larsson K.H."/>
            <person name="Matsuura K."/>
            <person name="Barry K."/>
            <person name="Labutti K."/>
            <person name="Kuo R."/>
            <person name="Ohm R.A."/>
            <person name="Bhattacharya S.S."/>
            <person name="Shirouzu T."/>
            <person name="Yoshinaga Y."/>
            <person name="Martin F.M."/>
            <person name="Grigoriev I.V."/>
            <person name="Hibbett D.S."/>
        </authorList>
    </citation>
    <scope>NUCLEOTIDE SEQUENCE [LARGE SCALE GENOMIC DNA]</scope>
    <source>
        <strain evidence="9 10">L-15889</strain>
    </source>
</reference>
<organism evidence="9 10">
    <name type="scientific">Daedalea quercina L-15889</name>
    <dbReference type="NCBI Taxonomy" id="1314783"/>
    <lineage>
        <taxon>Eukaryota</taxon>
        <taxon>Fungi</taxon>
        <taxon>Dikarya</taxon>
        <taxon>Basidiomycota</taxon>
        <taxon>Agaricomycotina</taxon>
        <taxon>Agaricomycetes</taxon>
        <taxon>Polyporales</taxon>
        <taxon>Fomitopsis</taxon>
    </lineage>
</organism>
<dbReference type="AlphaFoldDB" id="A0A165RQ86"/>
<dbReference type="PANTHER" id="PTHR23129">
    <property type="entry name" value="ACYL-COENZYME A DIPHOSPHATASE FITM2"/>
    <property type="match status" value="1"/>
</dbReference>
<feature type="transmembrane region" description="Helical" evidence="8">
    <location>
        <begin position="7"/>
        <end position="25"/>
    </location>
</feature>
<dbReference type="Pfam" id="PF10261">
    <property type="entry name" value="FIT"/>
    <property type="match status" value="1"/>
</dbReference>
<dbReference type="GO" id="GO:0034389">
    <property type="term" value="P:lipid droplet organization"/>
    <property type="evidence" value="ECO:0007669"/>
    <property type="project" value="TreeGrafter"/>
</dbReference>
<dbReference type="GO" id="GO:0005789">
    <property type="term" value="C:endoplasmic reticulum membrane"/>
    <property type="evidence" value="ECO:0007669"/>
    <property type="project" value="UniProtKB-SubCell"/>
</dbReference>
<dbReference type="InterPro" id="IPR019388">
    <property type="entry name" value="FIT"/>
</dbReference>
<accession>A0A165RQ86</accession>
<keyword evidence="2 8" id="KW-0812">Transmembrane</keyword>
<dbReference type="EMBL" id="KV429048">
    <property type="protein sequence ID" value="KZT71029.1"/>
    <property type="molecule type" value="Genomic_DNA"/>
</dbReference>
<dbReference type="GO" id="GO:0008654">
    <property type="term" value="P:phospholipid biosynthetic process"/>
    <property type="evidence" value="ECO:0007669"/>
    <property type="project" value="TreeGrafter"/>
</dbReference>
<evidence type="ECO:0000256" key="4">
    <source>
        <dbReference type="ARBA" id="ARBA00022824"/>
    </source>
</evidence>
<evidence type="ECO:0000256" key="7">
    <source>
        <dbReference type="ARBA" id="ARBA00023136"/>
    </source>
</evidence>
<keyword evidence="7 8" id="KW-0472">Membrane</keyword>
<evidence type="ECO:0000256" key="6">
    <source>
        <dbReference type="ARBA" id="ARBA00023098"/>
    </source>
</evidence>
<gene>
    <name evidence="9" type="ORF">DAEQUDRAFT_157008</name>
</gene>
<evidence type="ECO:0000256" key="8">
    <source>
        <dbReference type="SAM" id="Phobius"/>
    </source>
</evidence>
<dbReference type="STRING" id="1314783.A0A165RQ86"/>
<evidence type="ECO:0000256" key="2">
    <source>
        <dbReference type="ARBA" id="ARBA00022692"/>
    </source>
</evidence>
<proteinExistence type="predicted"/>
<comment type="subcellular location">
    <subcellularLocation>
        <location evidence="1">Endoplasmic reticulum membrane</location>
        <topology evidence="1">Multi-pass membrane protein</topology>
    </subcellularLocation>
</comment>
<feature type="transmembrane region" description="Helical" evidence="8">
    <location>
        <begin position="221"/>
        <end position="245"/>
    </location>
</feature>
<evidence type="ECO:0000256" key="3">
    <source>
        <dbReference type="ARBA" id="ARBA00022801"/>
    </source>
</evidence>
<sequence length="285" mass="31133">MSDLRIATLIIITAIVGLGTLSSVVNNSYLDTSNPLLTALPHPLHATHYFANKKNPLNVLFIKQIWGWTTVAFVSLFFTSPPTTRKLQRLAQYAAATAVWLGFTNWFFGPAVLERLIVSTGGECVVNLPTGAVVSVPNEFCYTKSTISSATHASLFPAAVTLPGSDWHATPRLRRGHDVSGHIFLLTMSILFLVDQLRASFSSSSPGAQRVDRRWPPYHKYAVAFNGLVILLGLFASYTTSIYFHSPFEKLTGYLLGIAGFAVTQIPALRSESETVTNAAASRRD</sequence>
<evidence type="ECO:0000313" key="10">
    <source>
        <dbReference type="Proteomes" id="UP000076727"/>
    </source>
</evidence>
<evidence type="ECO:0000313" key="9">
    <source>
        <dbReference type="EMBL" id="KZT71029.1"/>
    </source>
</evidence>
<dbReference type="PANTHER" id="PTHR23129:SF0">
    <property type="entry name" value="ACYL-COENZYME A DIPHOSPHATASE FITM2"/>
    <property type="match status" value="1"/>
</dbReference>
<protein>
    <recommendedName>
        <fullName evidence="11">Inositol phospholipid biosynthesis protein Scs3</fullName>
    </recommendedName>
</protein>
<dbReference type="Proteomes" id="UP000076727">
    <property type="component" value="Unassembled WGS sequence"/>
</dbReference>
<dbReference type="GO" id="GO:0010945">
    <property type="term" value="F:coenzyme A diphosphatase activity"/>
    <property type="evidence" value="ECO:0007669"/>
    <property type="project" value="InterPro"/>
</dbReference>
<dbReference type="GO" id="GO:0019915">
    <property type="term" value="P:lipid storage"/>
    <property type="evidence" value="ECO:0007669"/>
    <property type="project" value="InterPro"/>
</dbReference>
<feature type="transmembrane region" description="Helical" evidence="8">
    <location>
        <begin position="90"/>
        <end position="108"/>
    </location>
</feature>
<dbReference type="OrthoDB" id="5579088at2759"/>
<evidence type="ECO:0008006" key="11">
    <source>
        <dbReference type="Google" id="ProtNLM"/>
    </source>
</evidence>
<keyword evidence="5 8" id="KW-1133">Transmembrane helix</keyword>
<keyword evidence="3" id="KW-0378">Hydrolase</keyword>
<feature type="transmembrane region" description="Helical" evidence="8">
    <location>
        <begin position="59"/>
        <end position="78"/>
    </location>
</feature>
<keyword evidence="10" id="KW-1185">Reference proteome</keyword>
<keyword evidence="4" id="KW-0256">Endoplasmic reticulum</keyword>
<keyword evidence="6" id="KW-0443">Lipid metabolism</keyword>
<name>A0A165RQ86_9APHY</name>
<evidence type="ECO:0000256" key="5">
    <source>
        <dbReference type="ARBA" id="ARBA00022989"/>
    </source>
</evidence>